<keyword evidence="1" id="KW-0732">Signal</keyword>
<sequence>MRPLPAILLSAIALSAGPASAADRTVGIGSFERLRVEGPFDTTVTTGSPAVRIAGDLDAVQAIDVRLDGTTLTIRRRPGVLGDAQRRSTAPIRLTLSTPSLASAQSIAGARLTIARLRGPRIDLVVSGSGAIAVTAVDGVELSAVLAGAGRIALAGRVGKARLTKNGEGALDASALDAGELLVAADGIGDLSARARYTAQVSNAGTGQVTITGTPHCVIRPANGGPVACGKAR</sequence>
<proteinExistence type="predicted"/>
<dbReference type="EMBL" id="JAFEMC010000002">
    <property type="protein sequence ID" value="MBM6576384.1"/>
    <property type="molecule type" value="Genomic_DNA"/>
</dbReference>
<evidence type="ECO:0000313" key="3">
    <source>
        <dbReference type="EMBL" id="MBM6576384.1"/>
    </source>
</evidence>
<dbReference type="Gene3D" id="2.160.20.120">
    <property type="match status" value="1"/>
</dbReference>
<dbReference type="Pfam" id="PF10988">
    <property type="entry name" value="DUF2807"/>
    <property type="match status" value="1"/>
</dbReference>
<organism evidence="3 4">
    <name type="scientific">Sphingomonas longa</name>
    <dbReference type="NCBI Taxonomy" id="2778730"/>
    <lineage>
        <taxon>Bacteria</taxon>
        <taxon>Pseudomonadati</taxon>
        <taxon>Pseudomonadota</taxon>
        <taxon>Alphaproteobacteria</taxon>
        <taxon>Sphingomonadales</taxon>
        <taxon>Sphingomonadaceae</taxon>
        <taxon>Sphingomonas</taxon>
    </lineage>
</organism>
<feature type="chain" id="PRO_5045126987" evidence="1">
    <location>
        <begin position="22"/>
        <end position="233"/>
    </location>
</feature>
<reference evidence="3 4" key="1">
    <citation type="submission" date="2020-12" db="EMBL/GenBank/DDBJ databases">
        <title>Sphingomonas sp.</title>
        <authorList>
            <person name="Kim M.K."/>
        </authorList>
    </citation>
    <scope>NUCLEOTIDE SEQUENCE [LARGE SCALE GENOMIC DNA]</scope>
    <source>
        <strain evidence="3 4">BT552</strain>
    </source>
</reference>
<evidence type="ECO:0000256" key="1">
    <source>
        <dbReference type="SAM" id="SignalP"/>
    </source>
</evidence>
<protein>
    <submittedName>
        <fullName evidence="3">DUF2807 domain-containing protein</fullName>
    </submittedName>
</protein>
<dbReference type="InterPro" id="IPR021255">
    <property type="entry name" value="DUF2807"/>
</dbReference>
<evidence type="ECO:0000313" key="4">
    <source>
        <dbReference type="Proteomes" id="UP000763641"/>
    </source>
</evidence>
<dbReference type="Proteomes" id="UP000763641">
    <property type="component" value="Unassembled WGS sequence"/>
</dbReference>
<dbReference type="RefSeq" id="WP_204198443.1">
    <property type="nucleotide sequence ID" value="NZ_JAFEMC010000002.1"/>
</dbReference>
<evidence type="ECO:0000259" key="2">
    <source>
        <dbReference type="Pfam" id="PF10988"/>
    </source>
</evidence>
<feature type="domain" description="Putative auto-transporter adhesin head GIN" evidence="2">
    <location>
        <begin position="31"/>
        <end position="215"/>
    </location>
</feature>
<comment type="caution">
    <text evidence="3">The sequence shown here is derived from an EMBL/GenBank/DDBJ whole genome shotgun (WGS) entry which is preliminary data.</text>
</comment>
<keyword evidence="4" id="KW-1185">Reference proteome</keyword>
<accession>A0ABS2D639</accession>
<gene>
    <name evidence="3" type="ORF">ILT43_08360</name>
</gene>
<name>A0ABS2D639_9SPHN</name>
<feature type="signal peptide" evidence="1">
    <location>
        <begin position="1"/>
        <end position="21"/>
    </location>
</feature>